<dbReference type="Pfam" id="PF21982">
    <property type="entry name" value="RecX_HTH1"/>
    <property type="match status" value="1"/>
</dbReference>
<evidence type="ECO:0000259" key="8">
    <source>
        <dbReference type="Pfam" id="PF21982"/>
    </source>
</evidence>
<comment type="function">
    <text evidence="5">Modulates RecA activity.</text>
</comment>
<evidence type="ECO:0000259" key="6">
    <source>
        <dbReference type="Pfam" id="PF02631"/>
    </source>
</evidence>
<evidence type="ECO:0000313" key="10">
    <source>
        <dbReference type="Proteomes" id="UP000773469"/>
    </source>
</evidence>
<evidence type="ECO:0000256" key="2">
    <source>
        <dbReference type="ARBA" id="ARBA00009695"/>
    </source>
</evidence>
<evidence type="ECO:0000256" key="5">
    <source>
        <dbReference type="HAMAP-Rule" id="MF_01114"/>
    </source>
</evidence>
<gene>
    <name evidence="5 9" type="primary">recX</name>
    <name evidence="9" type="ORF">TUM3794_09030</name>
</gene>
<dbReference type="Proteomes" id="UP000773469">
    <property type="component" value="Unassembled WGS sequence"/>
</dbReference>
<dbReference type="EMBL" id="BPEU01000005">
    <property type="protein sequence ID" value="GIU37740.1"/>
    <property type="molecule type" value="Genomic_DNA"/>
</dbReference>
<evidence type="ECO:0000256" key="4">
    <source>
        <dbReference type="ARBA" id="ARBA00022490"/>
    </source>
</evidence>
<proteinExistence type="inferred from homology"/>
<evidence type="ECO:0000256" key="1">
    <source>
        <dbReference type="ARBA" id="ARBA00004496"/>
    </source>
</evidence>
<feature type="domain" description="RecX third three-helical" evidence="7">
    <location>
        <begin position="97"/>
        <end position="143"/>
    </location>
</feature>
<dbReference type="InterPro" id="IPR036388">
    <property type="entry name" value="WH-like_DNA-bd_sf"/>
</dbReference>
<dbReference type="InterPro" id="IPR053924">
    <property type="entry name" value="RecX_HTH_2nd"/>
</dbReference>
<dbReference type="InterPro" id="IPR053926">
    <property type="entry name" value="RecX_HTH_1st"/>
</dbReference>
<comment type="subcellular location">
    <subcellularLocation>
        <location evidence="1 5">Cytoplasm</location>
    </subcellularLocation>
</comment>
<name>A0ABQ4NWC9_SHECO</name>
<dbReference type="Gene3D" id="1.10.10.10">
    <property type="entry name" value="Winged helix-like DNA-binding domain superfamily/Winged helix DNA-binding domain"/>
    <property type="match status" value="3"/>
</dbReference>
<protein>
    <recommendedName>
        <fullName evidence="3 5">Regulatory protein RecX</fullName>
    </recommendedName>
</protein>
<feature type="domain" description="RecX first three-helical" evidence="8">
    <location>
        <begin position="8"/>
        <end position="44"/>
    </location>
</feature>
<reference evidence="9 10" key="1">
    <citation type="submission" date="2021-05" db="EMBL/GenBank/DDBJ databases">
        <title>Molecular characterization for Shewanella algae harboring chromosomal blaOXA-55-like strains isolated from clinical and environment sample.</title>
        <authorList>
            <person name="Ohama Y."/>
            <person name="Aoki K."/>
            <person name="Harada S."/>
            <person name="Moriya K."/>
            <person name="Ishii Y."/>
            <person name="Tateda K."/>
        </authorList>
    </citation>
    <scope>NUCLEOTIDE SEQUENCE [LARGE SCALE GENOMIC DNA]</scope>
    <source>
        <strain evidence="9 10">MBTL60-118</strain>
    </source>
</reference>
<dbReference type="RefSeq" id="WP_373316123.1">
    <property type="nucleotide sequence ID" value="NZ_BPEU01000005.1"/>
</dbReference>
<dbReference type="PANTHER" id="PTHR33602">
    <property type="entry name" value="REGULATORY PROTEIN RECX FAMILY PROTEIN"/>
    <property type="match status" value="1"/>
</dbReference>
<dbReference type="Pfam" id="PF02631">
    <property type="entry name" value="RecX_HTH2"/>
    <property type="match status" value="1"/>
</dbReference>
<sequence>MTASAMFIAVGLLARRDYSRQQIKSKLIQKAFAIDEIEKALDRCTDNGFLDDSRFAALLLRSHISKGHGQNRIRQSMAQKGLSKSDIETTLNRSDCDWFELAKSKALKKYANSGPITDQKERAKRVRYLLGQGFAYDQIAYALEVDSNE</sequence>
<dbReference type="InterPro" id="IPR053925">
    <property type="entry name" value="RecX_HTH_3rd"/>
</dbReference>
<feature type="domain" description="RecX second three-helical" evidence="6">
    <location>
        <begin position="51"/>
        <end position="91"/>
    </location>
</feature>
<dbReference type="PANTHER" id="PTHR33602:SF1">
    <property type="entry name" value="REGULATORY PROTEIN RECX FAMILY PROTEIN"/>
    <property type="match status" value="1"/>
</dbReference>
<evidence type="ECO:0000313" key="9">
    <source>
        <dbReference type="EMBL" id="GIU37740.1"/>
    </source>
</evidence>
<comment type="similarity">
    <text evidence="2 5">Belongs to the RecX family.</text>
</comment>
<keyword evidence="10" id="KW-1185">Reference proteome</keyword>
<accession>A0ABQ4NWC9</accession>
<evidence type="ECO:0000259" key="7">
    <source>
        <dbReference type="Pfam" id="PF21981"/>
    </source>
</evidence>
<evidence type="ECO:0000256" key="3">
    <source>
        <dbReference type="ARBA" id="ARBA00018111"/>
    </source>
</evidence>
<comment type="caution">
    <text evidence="9">The sequence shown here is derived from an EMBL/GenBank/DDBJ whole genome shotgun (WGS) entry which is preliminary data.</text>
</comment>
<organism evidence="9 10">
    <name type="scientific">Shewanella colwelliana</name>
    <name type="common">Alteromonas colwelliana</name>
    <dbReference type="NCBI Taxonomy" id="23"/>
    <lineage>
        <taxon>Bacteria</taxon>
        <taxon>Pseudomonadati</taxon>
        <taxon>Pseudomonadota</taxon>
        <taxon>Gammaproteobacteria</taxon>
        <taxon>Alteromonadales</taxon>
        <taxon>Shewanellaceae</taxon>
        <taxon>Shewanella</taxon>
    </lineage>
</organism>
<keyword evidence="4 5" id="KW-0963">Cytoplasm</keyword>
<dbReference type="Pfam" id="PF21981">
    <property type="entry name" value="RecX_HTH3"/>
    <property type="match status" value="1"/>
</dbReference>
<dbReference type="HAMAP" id="MF_01114">
    <property type="entry name" value="RecX"/>
    <property type="match status" value="1"/>
</dbReference>
<dbReference type="InterPro" id="IPR003783">
    <property type="entry name" value="Regulatory_RecX"/>
</dbReference>